<evidence type="ECO:0000256" key="3">
    <source>
        <dbReference type="ARBA" id="ARBA00022677"/>
    </source>
</evidence>
<gene>
    <name evidence="5" type="ORF">PECUL_23A026779</name>
</gene>
<comment type="subcellular location">
    <subcellularLocation>
        <location evidence="1">Lipid droplet</location>
    </subcellularLocation>
</comment>
<evidence type="ECO:0000256" key="4">
    <source>
        <dbReference type="PIRNR" id="PIRNR036881"/>
    </source>
</evidence>
<evidence type="ECO:0000313" key="6">
    <source>
        <dbReference type="Proteomes" id="UP001295444"/>
    </source>
</evidence>
<dbReference type="EMBL" id="OW240916">
    <property type="protein sequence ID" value="CAH2292827.1"/>
    <property type="molecule type" value="Genomic_DNA"/>
</dbReference>
<reference evidence="5" key="1">
    <citation type="submission" date="2022-03" db="EMBL/GenBank/DDBJ databases">
        <authorList>
            <person name="Alioto T."/>
            <person name="Alioto T."/>
            <person name="Gomez Garrido J."/>
        </authorList>
    </citation>
    <scope>NUCLEOTIDE SEQUENCE</scope>
</reference>
<accession>A0AAD1S5Y5</accession>
<sequence>MSTPGIRRCHARRREHVPEEQNVIHRMSIIPLFSSSCGVVIAIYNSTKDRSPYLRSVCDVAEKSTKILAGAAAFGAQPLIAIFEPQIATANELLCKGLDKLESALPILQQSPEKVIADTKELVTGTQDAVTNTVAGARNTVIGVVGLAINVVNSSVDVTKTVFATMGSHVEQLVTTSIDTALVKSEEWVDRHLPVDEDLDQHDPHKVVLTTEQKQRMQQKYSLRLGLLSLRFHHCAYELSLGKVKHASNGTLEVLTELHRNINLIESTRQNIHCGLGKLHQLWLEWKEKQLRPMPVGMERESLGEPLESLVLSMIQAATQQLQTSCLNLATVAQGFPAHIQESIQRLWRHAQDLHSSFSVIETCRDLSLAILTKNHKHIVRTYLIELYNYTNAQISVPGLIWLQRFWDVSL</sequence>
<organism evidence="5 6">
    <name type="scientific">Pelobates cultripes</name>
    <name type="common">Western spadefoot toad</name>
    <dbReference type="NCBI Taxonomy" id="61616"/>
    <lineage>
        <taxon>Eukaryota</taxon>
        <taxon>Metazoa</taxon>
        <taxon>Chordata</taxon>
        <taxon>Craniata</taxon>
        <taxon>Vertebrata</taxon>
        <taxon>Euteleostomi</taxon>
        <taxon>Amphibia</taxon>
        <taxon>Batrachia</taxon>
        <taxon>Anura</taxon>
        <taxon>Pelobatoidea</taxon>
        <taxon>Pelobatidae</taxon>
        <taxon>Pelobates</taxon>
    </lineage>
</organism>
<keyword evidence="6" id="KW-1185">Reference proteome</keyword>
<dbReference type="GO" id="GO:0005829">
    <property type="term" value="C:cytosol"/>
    <property type="evidence" value="ECO:0007669"/>
    <property type="project" value="TreeGrafter"/>
</dbReference>
<dbReference type="PANTHER" id="PTHR14024">
    <property type="entry name" value="PERILIPIN"/>
    <property type="match status" value="1"/>
</dbReference>
<evidence type="ECO:0000313" key="5">
    <source>
        <dbReference type="EMBL" id="CAH2292827.1"/>
    </source>
</evidence>
<dbReference type="Pfam" id="PF03036">
    <property type="entry name" value="Perilipin"/>
    <property type="match status" value="1"/>
</dbReference>
<protein>
    <recommendedName>
        <fullName evidence="4">Perilipin</fullName>
    </recommendedName>
</protein>
<evidence type="ECO:0000256" key="2">
    <source>
        <dbReference type="ARBA" id="ARBA00006311"/>
    </source>
</evidence>
<dbReference type="Gene3D" id="1.20.120.340">
    <property type="entry name" value="Flagellar protein FliS"/>
    <property type="match status" value="1"/>
</dbReference>
<dbReference type="InterPro" id="IPR004279">
    <property type="entry name" value="Perilipin"/>
</dbReference>
<proteinExistence type="inferred from homology"/>
<dbReference type="PIRSF" id="PIRSF036881">
    <property type="entry name" value="PAT"/>
    <property type="match status" value="1"/>
</dbReference>
<name>A0AAD1S5Y5_PELCU</name>
<dbReference type="Proteomes" id="UP001295444">
    <property type="component" value="Chromosome 05"/>
</dbReference>
<dbReference type="AlphaFoldDB" id="A0AAD1S5Y5"/>
<dbReference type="PANTHER" id="PTHR14024:SF11">
    <property type="entry name" value="PERILIPIN-3"/>
    <property type="match status" value="1"/>
</dbReference>
<keyword evidence="3" id="KW-0551">Lipid droplet</keyword>
<evidence type="ECO:0000256" key="1">
    <source>
        <dbReference type="ARBA" id="ARBA00004502"/>
    </source>
</evidence>
<comment type="similarity">
    <text evidence="2 4">Belongs to the perilipin family.</text>
</comment>
<dbReference type="SUPFAM" id="SSF109775">
    <property type="entry name" value="Mannose-6-phosphate receptor binding protein 1 (Tip47), C-terminal domain"/>
    <property type="match status" value="1"/>
</dbReference>
<dbReference type="GO" id="GO:0005811">
    <property type="term" value="C:lipid droplet"/>
    <property type="evidence" value="ECO:0007669"/>
    <property type="project" value="UniProtKB-SubCell"/>
</dbReference>
<dbReference type="GO" id="GO:0010890">
    <property type="term" value="P:positive regulation of triglyceride storage"/>
    <property type="evidence" value="ECO:0007669"/>
    <property type="project" value="TreeGrafter"/>
</dbReference>
<dbReference type="GO" id="GO:0019915">
    <property type="term" value="P:lipid storage"/>
    <property type="evidence" value="ECO:0007669"/>
    <property type="project" value="TreeGrafter"/>
</dbReference>